<evidence type="ECO:0000313" key="2">
    <source>
        <dbReference type="EMBL" id="CAH0717551.1"/>
    </source>
</evidence>
<protein>
    <submittedName>
        <fullName evidence="2">Uncharacterized protein</fullName>
    </submittedName>
</protein>
<keyword evidence="3" id="KW-1185">Reference proteome</keyword>
<organism evidence="2 3">
    <name type="scientific">Brenthis ino</name>
    <name type="common">lesser marbled fritillary</name>
    <dbReference type="NCBI Taxonomy" id="405034"/>
    <lineage>
        <taxon>Eukaryota</taxon>
        <taxon>Metazoa</taxon>
        <taxon>Ecdysozoa</taxon>
        <taxon>Arthropoda</taxon>
        <taxon>Hexapoda</taxon>
        <taxon>Insecta</taxon>
        <taxon>Pterygota</taxon>
        <taxon>Neoptera</taxon>
        <taxon>Endopterygota</taxon>
        <taxon>Lepidoptera</taxon>
        <taxon>Glossata</taxon>
        <taxon>Ditrysia</taxon>
        <taxon>Papilionoidea</taxon>
        <taxon>Nymphalidae</taxon>
        <taxon>Heliconiinae</taxon>
        <taxon>Argynnini</taxon>
        <taxon>Brenthis</taxon>
    </lineage>
</organism>
<name>A0A8J9Y7G4_9NEOP</name>
<evidence type="ECO:0000256" key="1">
    <source>
        <dbReference type="SAM" id="MobiDB-lite"/>
    </source>
</evidence>
<feature type="region of interest" description="Disordered" evidence="1">
    <location>
        <begin position="314"/>
        <end position="352"/>
    </location>
</feature>
<sequence length="397" mass="46023">MCLGKRIFIADTSKDAYLVEKIDSCPDIGYFFKRESNSNALEKLCHLCFCQDNGTAVCWPRDSRRCDKKHYYHLGKTKRESRLRRSPSFSDIFFRDAARDVFNKQLPSEQCKPYESSYSEGCPPADWCIGCTVCDCDANGRWDCHVLSFCPDNKGKTQLKKRKGALRNKITKRQLSTKKPTRTITKKPTKKPPMQNVNKNQNKKQVRKQLKENKKQINTKNKKTKDTQKKKLAMNKSKAASQKKNTPAKRHTLNKKNTQQDKKANIAKSTNIKIPESKNINKTDATAMFAENILKKVMASVEMFLNQSQKNINKSNAKVTQKRSMSKQVNTNTKKSKNIEKSQAKTKMVNKVNKKQWMKKVLANKQNEKLGINYRRKREVIMTENFNDMFRKGKRRS</sequence>
<dbReference type="EMBL" id="OV170232">
    <property type="protein sequence ID" value="CAH0717551.1"/>
    <property type="molecule type" value="Genomic_DNA"/>
</dbReference>
<proteinExistence type="predicted"/>
<gene>
    <name evidence="2" type="ORF">BINO364_LOCUS4146</name>
</gene>
<feature type="compositionally biased region" description="Basic residues" evidence="1">
    <location>
        <begin position="172"/>
        <end position="190"/>
    </location>
</feature>
<dbReference type="AlphaFoldDB" id="A0A8J9Y7G4"/>
<dbReference type="OrthoDB" id="7489891at2759"/>
<evidence type="ECO:0000313" key="3">
    <source>
        <dbReference type="Proteomes" id="UP000838878"/>
    </source>
</evidence>
<reference evidence="2" key="1">
    <citation type="submission" date="2021-12" db="EMBL/GenBank/DDBJ databases">
        <authorList>
            <person name="Martin H S."/>
        </authorList>
    </citation>
    <scope>NUCLEOTIDE SEQUENCE</scope>
</reference>
<feature type="non-terminal residue" evidence="2">
    <location>
        <position position="397"/>
    </location>
</feature>
<feature type="region of interest" description="Disordered" evidence="1">
    <location>
        <begin position="172"/>
        <end position="263"/>
    </location>
</feature>
<dbReference type="Proteomes" id="UP000838878">
    <property type="component" value="Chromosome 12"/>
</dbReference>
<accession>A0A8J9Y7G4</accession>